<dbReference type="GO" id="GO:0046872">
    <property type="term" value="F:metal ion binding"/>
    <property type="evidence" value="ECO:0007669"/>
    <property type="project" value="InterPro"/>
</dbReference>
<dbReference type="Gene3D" id="1.10.1660.10">
    <property type="match status" value="1"/>
</dbReference>
<name>A0A4R2N7Y0_9BURK</name>
<dbReference type="Proteomes" id="UP000295182">
    <property type="component" value="Unassembled WGS sequence"/>
</dbReference>
<dbReference type="SUPFAM" id="SSF52242">
    <property type="entry name" value="Cobalamin (vitamin B12)-binding domain"/>
    <property type="match status" value="1"/>
</dbReference>
<evidence type="ECO:0000259" key="1">
    <source>
        <dbReference type="PROSITE" id="PS50937"/>
    </source>
</evidence>
<dbReference type="PROSITE" id="PS51332">
    <property type="entry name" value="B12_BINDING"/>
    <property type="match status" value="1"/>
</dbReference>
<accession>A0A4R2N7Y0</accession>
<dbReference type="SUPFAM" id="SSF46955">
    <property type="entry name" value="Putative DNA-binding domain"/>
    <property type="match status" value="1"/>
</dbReference>
<dbReference type="Pfam" id="PF13411">
    <property type="entry name" value="MerR_1"/>
    <property type="match status" value="1"/>
</dbReference>
<dbReference type="InterPro" id="IPR003759">
    <property type="entry name" value="Cbl-bd_cap"/>
</dbReference>
<dbReference type="Gene3D" id="3.40.50.280">
    <property type="entry name" value="Cobalamin-binding domain"/>
    <property type="match status" value="1"/>
</dbReference>
<keyword evidence="4" id="KW-1185">Reference proteome</keyword>
<proteinExistence type="predicted"/>
<organism evidence="3 4">
    <name type="scientific">Simplicispira metamorpha</name>
    <dbReference type="NCBI Taxonomy" id="80881"/>
    <lineage>
        <taxon>Bacteria</taxon>
        <taxon>Pseudomonadati</taxon>
        <taxon>Pseudomonadota</taxon>
        <taxon>Betaproteobacteria</taxon>
        <taxon>Burkholderiales</taxon>
        <taxon>Comamonadaceae</taxon>
        <taxon>Simplicispira</taxon>
    </lineage>
</organism>
<dbReference type="GO" id="GO:0003677">
    <property type="term" value="F:DNA binding"/>
    <property type="evidence" value="ECO:0007669"/>
    <property type="project" value="InterPro"/>
</dbReference>
<dbReference type="RefSeq" id="WP_119013952.1">
    <property type="nucleotide sequence ID" value="NZ_QXNC01000025.1"/>
</dbReference>
<evidence type="ECO:0000313" key="4">
    <source>
        <dbReference type="Proteomes" id="UP000295182"/>
    </source>
</evidence>
<feature type="domain" description="B12-binding" evidence="2">
    <location>
        <begin position="192"/>
        <end position="318"/>
    </location>
</feature>
<dbReference type="InterPro" id="IPR009061">
    <property type="entry name" value="DNA-bd_dom_put_sf"/>
</dbReference>
<gene>
    <name evidence="3" type="ORF">EV674_11422</name>
</gene>
<dbReference type="InterPro" id="IPR036594">
    <property type="entry name" value="Meth_synthase_dom"/>
</dbReference>
<dbReference type="InterPro" id="IPR006158">
    <property type="entry name" value="Cobalamin-bd"/>
</dbReference>
<dbReference type="OrthoDB" id="9800334at2"/>
<dbReference type="SMART" id="SM00422">
    <property type="entry name" value="HTH_MERR"/>
    <property type="match status" value="1"/>
</dbReference>
<dbReference type="GO" id="GO:0006355">
    <property type="term" value="P:regulation of DNA-templated transcription"/>
    <property type="evidence" value="ECO:0007669"/>
    <property type="project" value="InterPro"/>
</dbReference>
<feature type="domain" description="HTH merR-type" evidence="1">
    <location>
        <begin position="11"/>
        <end position="68"/>
    </location>
</feature>
<dbReference type="GO" id="GO:0031419">
    <property type="term" value="F:cobalamin binding"/>
    <property type="evidence" value="ECO:0007669"/>
    <property type="project" value="InterPro"/>
</dbReference>
<dbReference type="Gene3D" id="1.10.1240.10">
    <property type="entry name" value="Methionine synthase domain"/>
    <property type="match status" value="1"/>
</dbReference>
<evidence type="ECO:0000259" key="2">
    <source>
        <dbReference type="PROSITE" id="PS51332"/>
    </source>
</evidence>
<dbReference type="EMBL" id="SLXH01000014">
    <property type="protein sequence ID" value="TCP17067.1"/>
    <property type="molecule type" value="Genomic_DNA"/>
</dbReference>
<reference evidence="3 4" key="1">
    <citation type="submission" date="2019-03" db="EMBL/GenBank/DDBJ databases">
        <title>Genomic Encyclopedia of Type Strains, Phase IV (KMG-IV): sequencing the most valuable type-strain genomes for metagenomic binning, comparative biology and taxonomic classification.</title>
        <authorList>
            <person name="Goeker M."/>
        </authorList>
    </citation>
    <scope>NUCLEOTIDE SEQUENCE [LARGE SCALE GENOMIC DNA]</scope>
    <source>
        <strain evidence="3 4">DSM 1837</strain>
    </source>
</reference>
<dbReference type="Pfam" id="PF02607">
    <property type="entry name" value="B12-binding_2"/>
    <property type="match status" value="1"/>
</dbReference>
<sequence>MNEHMSGASPGWSIAAVERDTGLSKDTLRVWERRYGFPQPARDAFDERLYPPEQVERLRLVRRLLDAGHRPGRVVALDLPALQALAVPAAGVATGARHAQAGPAVLPDVAACLALVQRHDAPGLRRQLAQAALRLGLLQFVTGLVAPLTTAVGDAWMQGRFQVFEEHLYTECITGVLRGAIASVPAHPDAAGPRVLLTTFPGEPHAIGLLMVEALLALEGCACLSLGTQTPVPEIAAAALAHRADIVALSFTPVQGASAVLTALRELRQTLPAAVTVWAGGSCPALDRQGVVAGVLRLHALERLPEQVALWRAAAAPA</sequence>
<dbReference type="InterPro" id="IPR000551">
    <property type="entry name" value="MerR-type_HTH_dom"/>
</dbReference>
<comment type="caution">
    <text evidence="3">The sequence shown here is derived from an EMBL/GenBank/DDBJ whole genome shotgun (WGS) entry which is preliminary data.</text>
</comment>
<dbReference type="InterPro" id="IPR036724">
    <property type="entry name" value="Cobalamin-bd_sf"/>
</dbReference>
<dbReference type="Pfam" id="PF02310">
    <property type="entry name" value="B12-binding"/>
    <property type="match status" value="1"/>
</dbReference>
<evidence type="ECO:0000313" key="3">
    <source>
        <dbReference type="EMBL" id="TCP17067.1"/>
    </source>
</evidence>
<dbReference type="PROSITE" id="PS50937">
    <property type="entry name" value="HTH_MERR_2"/>
    <property type="match status" value="1"/>
</dbReference>
<dbReference type="AlphaFoldDB" id="A0A4R2N7Y0"/>
<protein>
    <submittedName>
        <fullName evidence="3">MerR-like DNA binding protein</fullName>
    </submittedName>
</protein>